<evidence type="ECO:0000256" key="1">
    <source>
        <dbReference type="SAM" id="MobiDB-lite"/>
    </source>
</evidence>
<protein>
    <submittedName>
        <fullName evidence="2">Uncharacterized protein</fullName>
    </submittedName>
</protein>
<sequence>MASHKRRALGGVLPNEVTTTTATQPRDRRREIEEKYGLGGAIASSKLIATTTNIIQPNSNENRPLNPSTNYNEPLLNLNNDSGYLSPVQPILS</sequence>
<comment type="caution">
    <text evidence="2">The sequence shown here is derived from an EMBL/GenBank/DDBJ whole genome shotgun (WGS) entry which is preliminary data.</text>
</comment>
<proteinExistence type="predicted"/>
<dbReference type="Proteomes" id="UP000677228">
    <property type="component" value="Unassembled WGS sequence"/>
</dbReference>
<evidence type="ECO:0000313" key="3">
    <source>
        <dbReference type="EMBL" id="CAF4304994.1"/>
    </source>
</evidence>
<feature type="region of interest" description="Disordered" evidence="1">
    <location>
        <begin position="1"/>
        <end position="31"/>
    </location>
</feature>
<dbReference type="EMBL" id="CAJNOK010035908">
    <property type="protein sequence ID" value="CAF1517578.1"/>
    <property type="molecule type" value="Genomic_DNA"/>
</dbReference>
<feature type="compositionally biased region" description="Polar residues" evidence="1">
    <location>
        <begin position="55"/>
        <end position="83"/>
    </location>
</feature>
<dbReference type="AlphaFoldDB" id="A0A8S2FQA8"/>
<evidence type="ECO:0000313" key="4">
    <source>
        <dbReference type="Proteomes" id="UP000677228"/>
    </source>
</evidence>
<name>A0A8S2FQA8_9BILA</name>
<evidence type="ECO:0000313" key="2">
    <source>
        <dbReference type="EMBL" id="CAF1517578.1"/>
    </source>
</evidence>
<dbReference type="EMBL" id="CAJOBA010058024">
    <property type="protein sequence ID" value="CAF4304994.1"/>
    <property type="molecule type" value="Genomic_DNA"/>
</dbReference>
<dbReference type="Proteomes" id="UP000682733">
    <property type="component" value="Unassembled WGS sequence"/>
</dbReference>
<reference evidence="2" key="1">
    <citation type="submission" date="2021-02" db="EMBL/GenBank/DDBJ databases">
        <authorList>
            <person name="Nowell W R."/>
        </authorList>
    </citation>
    <scope>NUCLEOTIDE SEQUENCE</scope>
</reference>
<feature type="non-terminal residue" evidence="2">
    <location>
        <position position="1"/>
    </location>
</feature>
<organism evidence="2 4">
    <name type="scientific">Didymodactylos carnosus</name>
    <dbReference type="NCBI Taxonomy" id="1234261"/>
    <lineage>
        <taxon>Eukaryota</taxon>
        <taxon>Metazoa</taxon>
        <taxon>Spiralia</taxon>
        <taxon>Gnathifera</taxon>
        <taxon>Rotifera</taxon>
        <taxon>Eurotatoria</taxon>
        <taxon>Bdelloidea</taxon>
        <taxon>Philodinida</taxon>
        <taxon>Philodinidae</taxon>
        <taxon>Didymodactylos</taxon>
    </lineage>
</organism>
<gene>
    <name evidence="2" type="ORF">OVA965_LOCUS37653</name>
    <name evidence="3" type="ORF">TMI583_LOCUS38757</name>
</gene>
<accession>A0A8S2FQA8</accession>
<feature type="region of interest" description="Disordered" evidence="1">
    <location>
        <begin position="55"/>
        <end position="93"/>
    </location>
</feature>